<feature type="region of interest" description="Disordered" evidence="1">
    <location>
        <begin position="20"/>
        <end position="63"/>
    </location>
</feature>
<feature type="compositionally biased region" description="Polar residues" evidence="1">
    <location>
        <begin position="27"/>
        <end position="52"/>
    </location>
</feature>
<keyword evidence="2" id="KW-0732">Signal</keyword>
<dbReference type="AlphaFoldDB" id="A0A5B0NIP1"/>
<feature type="chain" id="PRO_5023118425" description="Secreted protein" evidence="2">
    <location>
        <begin position="20"/>
        <end position="63"/>
    </location>
</feature>
<dbReference type="EMBL" id="VDEP01000405">
    <property type="protein sequence ID" value="KAA1088623.1"/>
    <property type="molecule type" value="Genomic_DNA"/>
</dbReference>
<evidence type="ECO:0008006" key="5">
    <source>
        <dbReference type="Google" id="ProtNLM"/>
    </source>
</evidence>
<accession>A0A5B0NIP1</accession>
<feature type="signal peptide" evidence="2">
    <location>
        <begin position="1"/>
        <end position="19"/>
    </location>
</feature>
<dbReference type="Proteomes" id="UP000325313">
    <property type="component" value="Unassembled WGS sequence"/>
</dbReference>
<gene>
    <name evidence="3" type="ORF">PGTUg99_009129</name>
</gene>
<evidence type="ECO:0000256" key="1">
    <source>
        <dbReference type="SAM" id="MobiDB-lite"/>
    </source>
</evidence>
<comment type="caution">
    <text evidence="3">The sequence shown here is derived from an EMBL/GenBank/DDBJ whole genome shotgun (WGS) entry which is preliminary data.</text>
</comment>
<organism evidence="3 4">
    <name type="scientific">Puccinia graminis f. sp. tritici</name>
    <dbReference type="NCBI Taxonomy" id="56615"/>
    <lineage>
        <taxon>Eukaryota</taxon>
        <taxon>Fungi</taxon>
        <taxon>Dikarya</taxon>
        <taxon>Basidiomycota</taxon>
        <taxon>Pucciniomycotina</taxon>
        <taxon>Pucciniomycetes</taxon>
        <taxon>Pucciniales</taxon>
        <taxon>Pucciniaceae</taxon>
        <taxon>Puccinia</taxon>
    </lineage>
</organism>
<evidence type="ECO:0000313" key="4">
    <source>
        <dbReference type="Proteomes" id="UP000325313"/>
    </source>
</evidence>
<protein>
    <recommendedName>
        <fullName evidence="5">Secreted protein</fullName>
    </recommendedName>
</protein>
<sequence length="63" mass="6489">MHFFLTGLCALLVLSRVGGSPIPINRGMNTPPSSPPDGQNGSNSSHHQSTGGNRAGKAPHDDP</sequence>
<name>A0A5B0NIP1_PUCGR</name>
<evidence type="ECO:0000256" key="2">
    <source>
        <dbReference type="SAM" id="SignalP"/>
    </source>
</evidence>
<proteinExistence type="predicted"/>
<reference evidence="3 4" key="1">
    <citation type="submission" date="2019-05" db="EMBL/GenBank/DDBJ databases">
        <title>Emergence of the Ug99 lineage of the wheat stem rust pathogen through somatic hybridization.</title>
        <authorList>
            <person name="Li F."/>
            <person name="Upadhyaya N.M."/>
            <person name="Sperschneider J."/>
            <person name="Matny O."/>
            <person name="Nguyen-Phuc H."/>
            <person name="Mago R."/>
            <person name="Raley C."/>
            <person name="Miller M.E."/>
            <person name="Silverstein K.A.T."/>
            <person name="Henningsen E."/>
            <person name="Hirsch C.D."/>
            <person name="Visser B."/>
            <person name="Pretorius Z.A."/>
            <person name="Steffenson B.J."/>
            <person name="Schwessinger B."/>
            <person name="Dodds P.N."/>
            <person name="Figueroa M."/>
        </authorList>
    </citation>
    <scope>NUCLEOTIDE SEQUENCE [LARGE SCALE GENOMIC DNA]</scope>
    <source>
        <strain evidence="3 4">Ug99</strain>
    </source>
</reference>
<evidence type="ECO:0000313" key="3">
    <source>
        <dbReference type="EMBL" id="KAA1088623.1"/>
    </source>
</evidence>